<feature type="compositionally biased region" description="Low complexity" evidence="5">
    <location>
        <begin position="3452"/>
        <end position="3466"/>
    </location>
</feature>
<evidence type="ECO:0000259" key="7">
    <source>
        <dbReference type="PROSITE" id="PS50132"/>
    </source>
</evidence>
<feature type="compositionally biased region" description="Acidic residues" evidence="5">
    <location>
        <begin position="3382"/>
        <end position="3400"/>
    </location>
</feature>
<gene>
    <name evidence="8" type="ORF">CTAYLR_000727</name>
</gene>
<evidence type="ECO:0000256" key="1">
    <source>
        <dbReference type="ARBA" id="ARBA00022630"/>
    </source>
</evidence>
<feature type="region of interest" description="Disordered" evidence="5">
    <location>
        <begin position="2383"/>
        <end position="2426"/>
    </location>
</feature>
<feature type="domain" description="PAS" evidence="6">
    <location>
        <begin position="975"/>
        <end position="1021"/>
    </location>
</feature>
<dbReference type="SMART" id="SM00086">
    <property type="entry name" value="PAC"/>
    <property type="match status" value="7"/>
</dbReference>
<evidence type="ECO:0000313" key="8">
    <source>
        <dbReference type="EMBL" id="KAJ8600379.1"/>
    </source>
</evidence>
<feature type="domain" description="RGS" evidence="7">
    <location>
        <begin position="2327"/>
        <end position="2457"/>
    </location>
</feature>
<feature type="domain" description="RGS" evidence="7">
    <location>
        <begin position="1588"/>
        <end position="1702"/>
    </location>
</feature>
<evidence type="ECO:0008006" key="10">
    <source>
        <dbReference type="Google" id="ProtNLM"/>
    </source>
</evidence>
<feature type="region of interest" description="Disordered" evidence="5">
    <location>
        <begin position="842"/>
        <end position="885"/>
    </location>
</feature>
<feature type="domain" description="RGS" evidence="7">
    <location>
        <begin position="786"/>
        <end position="916"/>
    </location>
</feature>
<dbReference type="NCBIfam" id="TIGR00229">
    <property type="entry name" value="sensory_box"/>
    <property type="match status" value="4"/>
</dbReference>
<feature type="region of interest" description="Disordered" evidence="5">
    <location>
        <begin position="3452"/>
        <end position="3514"/>
    </location>
</feature>
<keyword evidence="9" id="KW-1185">Reference proteome</keyword>
<dbReference type="GO" id="GO:0005634">
    <property type="term" value="C:nucleus"/>
    <property type="evidence" value="ECO:0007669"/>
    <property type="project" value="TreeGrafter"/>
</dbReference>
<dbReference type="Gene3D" id="3.30.450.20">
    <property type="entry name" value="PAS domain"/>
    <property type="match status" value="8"/>
</dbReference>
<evidence type="ECO:0000256" key="3">
    <source>
        <dbReference type="ARBA" id="ARBA00022991"/>
    </source>
</evidence>
<reference evidence="8" key="1">
    <citation type="submission" date="2023-01" db="EMBL/GenBank/DDBJ databases">
        <title>Metagenome sequencing of chrysophaentin producing Chrysophaeum taylorii.</title>
        <authorList>
            <person name="Davison J."/>
            <person name="Bewley C."/>
        </authorList>
    </citation>
    <scope>NUCLEOTIDE SEQUENCE</scope>
    <source>
        <strain evidence="8">NIES-1699</strain>
    </source>
</reference>
<feature type="region of interest" description="Disordered" evidence="5">
    <location>
        <begin position="705"/>
        <end position="762"/>
    </location>
</feature>
<feature type="compositionally biased region" description="Acidic residues" evidence="5">
    <location>
        <begin position="3318"/>
        <end position="3336"/>
    </location>
</feature>
<comment type="caution">
    <text evidence="8">The sequence shown here is derived from an EMBL/GenBank/DDBJ whole genome shotgun (WGS) entry which is preliminary data.</text>
</comment>
<feature type="compositionally biased region" description="Basic residues" evidence="5">
    <location>
        <begin position="3107"/>
        <end position="3122"/>
    </location>
</feature>
<dbReference type="CDD" id="cd00130">
    <property type="entry name" value="PAS"/>
    <property type="match status" value="4"/>
</dbReference>
<feature type="compositionally biased region" description="Acidic residues" evidence="5">
    <location>
        <begin position="3126"/>
        <end position="3138"/>
    </location>
</feature>
<feature type="region of interest" description="Disordered" evidence="5">
    <location>
        <begin position="3065"/>
        <end position="3407"/>
    </location>
</feature>
<dbReference type="Pfam" id="PF13426">
    <property type="entry name" value="PAS_9"/>
    <property type="match status" value="8"/>
</dbReference>
<dbReference type="InterPro" id="IPR001610">
    <property type="entry name" value="PAC"/>
</dbReference>
<dbReference type="SUPFAM" id="SSF48097">
    <property type="entry name" value="Regulator of G-protein signaling, RGS"/>
    <property type="match status" value="2"/>
</dbReference>
<feature type="compositionally biased region" description="Low complexity" evidence="5">
    <location>
        <begin position="3203"/>
        <end position="3223"/>
    </location>
</feature>
<dbReference type="InterPro" id="IPR044926">
    <property type="entry name" value="RGS_subdomain_2"/>
</dbReference>
<evidence type="ECO:0000256" key="2">
    <source>
        <dbReference type="ARBA" id="ARBA00022643"/>
    </source>
</evidence>
<feature type="region of interest" description="Disordered" evidence="5">
    <location>
        <begin position="2655"/>
        <end position="2683"/>
    </location>
</feature>
<evidence type="ECO:0000256" key="4">
    <source>
        <dbReference type="SAM" id="Coils"/>
    </source>
</evidence>
<organism evidence="8 9">
    <name type="scientific">Chrysophaeum taylorii</name>
    <dbReference type="NCBI Taxonomy" id="2483200"/>
    <lineage>
        <taxon>Eukaryota</taxon>
        <taxon>Sar</taxon>
        <taxon>Stramenopiles</taxon>
        <taxon>Ochrophyta</taxon>
        <taxon>Pelagophyceae</taxon>
        <taxon>Pelagomonadales</taxon>
        <taxon>Pelagomonadaceae</taxon>
        <taxon>Chrysophaeum</taxon>
    </lineage>
</organism>
<dbReference type="InterPro" id="IPR036305">
    <property type="entry name" value="RGS_sf"/>
</dbReference>
<feature type="region of interest" description="Disordered" evidence="5">
    <location>
        <begin position="1120"/>
        <end position="1145"/>
    </location>
</feature>
<feature type="coiled-coil region" evidence="4">
    <location>
        <begin position="3622"/>
        <end position="3681"/>
    </location>
</feature>
<dbReference type="SMART" id="SM00091">
    <property type="entry name" value="PAS"/>
    <property type="match status" value="4"/>
</dbReference>
<feature type="domain" description="PAS" evidence="6">
    <location>
        <begin position="1762"/>
        <end position="1808"/>
    </location>
</feature>
<dbReference type="EMBL" id="JAQMWT010000524">
    <property type="protein sequence ID" value="KAJ8600379.1"/>
    <property type="molecule type" value="Genomic_DNA"/>
</dbReference>
<dbReference type="InterPro" id="IPR016137">
    <property type="entry name" value="RGS"/>
</dbReference>
<feature type="region of interest" description="Disordered" evidence="5">
    <location>
        <begin position="2253"/>
        <end position="2303"/>
    </location>
</feature>
<keyword evidence="1" id="KW-0285">Flavoprotein</keyword>
<keyword evidence="2" id="KW-0288">FMN</keyword>
<dbReference type="Pfam" id="PF00615">
    <property type="entry name" value="RGS"/>
    <property type="match status" value="2"/>
</dbReference>
<dbReference type="SUPFAM" id="SSF55785">
    <property type="entry name" value="PYP-like sensor domain (PAS domain)"/>
    <property type="match status" value="8"/>
</dbReference>
<dbReference type="Gene3D" id="1.10.167.10">
    <property type="entry name" value="Regulator of G-protein Signalling 4, domain 2"/>
    <property type="match status" value="4"/>
</dbReference>
<sequence length="3913" mass="434787">MAPPKVTKSKKIAAAAEMAEQQDLTSQMWLADGVTSLRRLLDTKGPFRDAFGNFLKMEQGDAELAFYVAALDAKDDEERLTELYETYVASVGDGIGQQQRTKATQKLYTTAKKKRPKQLNEKKVREAVQREAEATLKGLALNAFPRFVKSDLCKKALAAIKGSGGSAGGGAKLAAALEKAGSMAPQDADQWLASFMQMAETWPACIVVSDMTIPGAPMVYVNPEFCRVTEYERDEAVGRNCRFLQGPETEPESIAVIQQTLAKGEDCHVLLTNYKKSGDTFKNLLSMRPVFDGDGLYRYTIGVQFEIDESDDPSRLAQLNKLLQLLPRKLPLRSAAKARQRGMRAARVDGEATPAAATEDTTATEADEEVEAEPEHDWSKCIFALTRIAWLREPEKAVDGLLLRQKTSKILEEYAAAACSPFAQTHLQFAIEATAVMQSTGSKRDNLLRTLHKRMEHNPMFYCTSTEIVIGHLDRTDWDPVAVEVAERRQASIRLLAADLLPRLLQSTSGPTLVECVRKLEQATNGTEDVGAHTVAFGVETTTSDKFWLHMFANATASYDDIGLVISDMRVPGIPLTWINEKGFMAVTGYGQEQVGKKCTFLQGPETPSYLIDEIVEALREAKPIVVKLFNYKRNGDPFQCYFAMHPIFGADGDYLYQVGAQINMDVNPTKVCRQMAALEQLLQLLPSTVLCSGDDDEKRIMPTSLTGDLASEVNPANPTAKPARSNKKAKAVASREPEPDADSGPVVETGHGANKTPYGKRLGKKHKDALHELTTNAWLVDVEGSLSMILEREEGRSAFGDFLDTEYNRASLDFYIKAKELEKAGKSADRDQQAQQLMNDFLGTSTSGKGGSKGIGQQDRTAATDKLWKSSGGKASRKTKNPFATLQKESRDTFKMLAVETFPRFLQSDFAKKLSKVTGGGGGGSSSNLDKALQKAGSCLPQDADEWLSAFIQIADTWPACIVVSDMTIPGAPMVYVNPEFSRVTEYEREEACGRNCRFLQGPDTEPESIGVIQRTLSKGEDCHVLLTNYKKTGTKFKNLLSMRPVFDADGIYRYVIGVQFEVIDDENLPPRLAQLDKLLKMLPRKLPFKSNDKAREKGAKAARTDFSANDALVKNGKTVKKKASDDDVEEEDEGHESSGSGTNTACAASMFAITRLSWLTTPEDTMAAIVEDKDSMSIFTKWVKASGSHVARGALDFLDQSTSILSKGKSKRKPIARKAIMKMYQNMICYCTTIEIVVGEIDEQDFTELIDNIELWSKKWINIMAHSCLLPFMNSVQGAELVYALRSREVAGKTKKLRLATCARGLKDSDDFYLDMVRVMSAKLKHIGLVVSDMRVPGIPLVHVNDPGFLYATGYGQEQIGKKCSFLQGDGTEGYLIDEIVDSLRHAEPLVIKITNYKKNGTLFQCVFTLSPIFDQHDEYRYQIGLQMDETAEAPMSDKHLISLKALADAGRVFMPAHTSGQFGKARVSRLLTESAYNLIVEPKPVKKTPPKKWPKYVAPQESSAESKRGKSKSLDAVAAEAKQPATSQNPSLRLQITNKKREVVKSKKNAQAMAVVEQQDLTSQMWLADGVTSLRRLLDTAGPFRKAFEYFLKMEQGDAELQFYVAFLEAKQLDEQKAEEHYMSLYGTYVASVGDGIGQQQRTKATQKLYQTAKKKKPKQLNTKKVRDAVQREAESTLKGLALNAFPRFVKTELCKKALKAMKGSGSSSGGAKLAAALEKAGSMAPQDADQWLANFMQMAETWPACIVVSDMTIPGAPMVYVNPEFCKVTEYERDEAVGRNCRFLQGPETEPESIAVIQQTLAKGEDCHVLLTNYKKNGDTFKNLLSMRPVFDGDGLYRYTIGVQFEIDESDDPSRLAQLNKLLQLLPRQLPLKSAPEARTRGLRAARVDGEANATLTDEEIKKATSDEDIPRDWTKTTFALTRIAWLREPEKAIDGLLQRQKTSKILEDFAAATCSPLTRTHLQFAIEATAVMNTPKTKLKSMLKRLIRRMEHNPMWYCTNFPTIEIGTLPEADFGPILADIVERREVSVRLLATDLLPRLLHSTTGPNLVDCVRKLETVTDGTEHVGAHTVAFGVEPSSSDKYWMNLFANALWSYDDIGIVMSDMRVPGIPLCFINENGFKAVTGYGQEQIGKKCSFLQGPDTPSYLVDEIVEALREAKPLVVKLINYKRNGDAFQCYLVLQPIFGPEGEYVFMLGAQINMDLEEAKVCRLLADLEELLRLLPTSILCSTKEDEHRVMPVSALGDASLEVDPANPTAKPAKSRKKAKPIASREPEPDADSGPVVETGHGANKTPYGKRLGKKHKDALHELTTNAWLVDVEGSLSMILEREEGRSAFGDFLDTEYNRASLDFYIKAKELEKAGKSADRDQQAQQLMNDFLGTSTSGKGGSKGIGQQDRTAATDKLWKSSGGKASRKTKNPFATLQKESRDTFKMLAVETFPRFLQSDFAKKLSKVTGGGGGGSSSNLDKALQKAGSCLPQDADEWLSAFIQIADTWPACIVVSDMTIPGAPMVYVNPEFSRVTEYEREEACGRNCRFLQGPDTEPESIGVIQRTLSKGEDCHVLLTNYKKTGTKFKNLLSMRPVFDADGIYRYVIGVQFEVIDDENLPPRLAQLDKLLKMLPRKLPFKSNDKAREKGAKAARTDFSANDALVKKGSKKGRREEEEEEDDEQGGSSGGGSGAYSRSIFAFTKTMWLSRAEETMAALVEDKESMAIFSKWVKASASPVAKQALTFFEITSGIVSKSKSKRKPLIRKAILPMYQNMICYYSTIEIIVGELDEQDFAGLSDLIETWHRNIIKVFAHGCLVPLLDSAYGAELVYALRDREVAGKSSKVPRLATCARGLNERSDDFYLDMVRIMSQQQKDVGIVVSDMRVPGIPLVHINDPGFRYATGYGQEQIGKKCSFLQGKDTEPYLNDEIVDSLRHGEPLVIRLINYKMDGNQFECMFTLSPIYDTNDEYRYQIGMQMNVSDYAIDSEAHFASLRALATLGRVFLQPKTTATATNVVPWHAIGVTAHKIIVEPPKPGKKVGVRRECSILPQSQKKASSSRPANVAPEVDASQIDLEDPPEPEVDADASPRQQQSSSNRKNKQVEEEDEEDETPRRKASPPKSKSHPTKNKPRVEDDDEEEDEEEEERAAATKPAPALAPAPPRRRPPKPSSDDEEEERAAATKPAPALAPAPPRRRPPKPSSDDEEERAAATKPAPALAPSSDDSSSSSSSSDEEDETPPKRRQPQQRPTSAPPRKRAPRRQASKDEESEAGSEEESAKLPRRPTSAPPSKPLLPVKPSEPARNNVSPKKKGVSFAPVPAKKEIFEEQQADVDSEEQEGSEEDEMGSRDLDGMSDDDFSPRRPAESRGSKGGAYPPREARLTSAAWQDGYDSDERPEEDEEDEDEDYDGAGKGMMTFADLKGMGTIGVDGTFVMKGAESNPGTAERAGPVHVWDIKPQPVEQQQQFQKAPQRPQTASPRVNQGAVDNLDSMPFEQQQRFSSGRKKRPKSASIGHHGEEMQTSPRVLEMMEEYGANELGQQLVSGKMAAKMQRVLEEMIDDELTAYRSIVQETGMQRNDSETIGTRSSMRSETMDLKSLKNERLLMQRLGFVEHVYALDERIAATQARKQQEIEIRQKENIERRMRMLQAQHERRMDQFREELGEQINQVRERQNEREEHLAEMHRKERDAFVERTIRTATCNDISATKCNCKHRYVCHHNKTASYKLRKQNPLVVRYRNAARKLRKNRRASEAMEFEEKADLIDKRESIAWTKRVQEFALRTQLPQLIERQEKASKSLKQKHATTVEQMSLSHKSAISNLERVLECERAKAFYKMKKQAVTQAGEEMGTHANTVGKEKEPDEKDIRGTMSANLAAAFIPDADPDDCDPVNINVLGDADLQTNWKPPTETGLQHSSALLDFS</sequence>
<evidence type="ECO:0000313" key="9">
    <source>
        <dbReference type="Proteomes" id="UP001230188"/>
    </source>
</evidence>
<dbReference type="SMART" id="SM00315">
    <property type="entry name" value="RGS"/>
    <property type="match status" value="4"/>
</dbReference>
<feature type="region of interest" description="Disordered" evidence="5">
    <location>
        <begin position="344"/>
        <end position="371"/>
    </location>
</feature>
<protein>
    <recommendedName>
        <fullName evidence="10">LOV domain-containing protein</fullName>
    </recommendedName>
</protein>
<dbReference type="InterPro" id="IPR035965">
    <property type="entry name" value="PAS-like_dom_sf"/>
</dbReference>
<feature type="compositionally biased region" description="Basic and acidic residues" evidence="5">
    <location>
        <begin position="3350"/>
        <end position="3360"/>
    </location>
</feature>
<dbReference type="InterPro" id="IPR000014">
    <property type="entry name" value="PAS"/>
</dbReference>
<proteinExistence type="predicted"/>
<feature type="compositionally biased region" description="Low complexity" evidence="5">
    <location>
        <begin position="3080"/>
        <end position="3089"/>
    </location>
</feature>
<evidence type="ECO:0000259" key="6">
    <source>
        <dbReference type="PROSITE" id="PS50112"/>
    </source>
</evidence>
<accession>A0AAD7UAX7</accession>
<feature type="compositionally biased region" description="Low complexity" evidence="5">
    <location>
        <begin position="351"/>
        <end position="364"/>
    </location>
</feature>
<feature type="domain" description="PAS" evidence="6">
    <location>
        <begin position="2516"/>
        <end position="2562"/>
    </location>
</feature>
<dbReference type="PROSITE" id="PS50112">
    <property type="entry name" value="PAS"/>
    <property type="match status" value="4"/>
</dbReference>
<dbReference type="PROSITE" id="PS50132">
    <property type="entry name" value="RGS"/>
    <property type="match status" value="3"/>
</dbReference>
<keyword evidence="3" id="KW-0157">Chromophore</keyword>
<feature type="compositionally biased region" description="Acidic residues" evidence="5">
    <location>
        <begin position="3066"/>
        <end position="3077"/>
    </location>
</feature>
<dbReference type="Proteomes" id="UP001230188">
    <property type="component" value="Unassembled WGS sequence"/>
</dbReference>
<name>A0AAD7UAX7_9STRA</name>
<feature type="domain" description="PAS" evidence="6">
    <location>
        <begin position="218"/>
        <end position="264"/>
    </location>
</feature>
<evidence type="ECO:0000256" key="5">
    <source>
        <dbReference type="SAM" id="MobiDB-lite"/>
    </source>
</evidence>
<dbReference type="PANTHER" id="PTHR47429:SF2">
    <property type="entry name" value="PROTEIN TWIN LOV 1"/>
    <property type="match status" value="1"/>
</dbReference>
<dbReference type="PANTHER" id="PTHR47429">
    <property type="entry name" value="PROTEIN TWIN LOV 1"/>
    <property type="match status" value="1"/>
</dbReference>
<keyword evidence="4" id="KW-0175">Coiled coil</keyword>
<feature type="region of interest" description="Disordered" evidence="5">
    <location>
        <begin position="1491"/>
        <end position="1532"/>
    </location>
</feature>